<comment type="subcellular location">
    <subcellularLocation>
        <location evidence="1">Cell membrane</location>
        <topology evidence="1">Multi-pass membrane protein</topology>
    </subcellularLocation>
</comment>
<evidence type="ECO:0000256" key="3">
    <source>
        <dbReference type="ARBA" id="ARBA00022692"/>
    </source>
</evidence>
<dbReference type="PANTHER" id="PTHR30086">
    <property type="entry name" value="ARGININE EXPORTER PROTEIN ARGO"/>
    <property type="match status" value="1"/>
</dbReference>
<evidence type="ECO:0008006" key="9">
    <source>
        <dbReference type="Google" id="ProtNLM"/>
    </source>
</evidence>
<dbReference type="GO" id="GO:0005886">
    <property type="term" value="C:plasma membrane"/>
    <property type="evidence" value="ECO:0007669"/>
    <property type="project" value="UniProtKB-SubCell"/>
</dbReference>
<evidence type="ECO:0000256" key="2">
    <source>
        <dbReference type="ARBA" id="ARBA00022475"/>
    </source>
</evidence>
<dbReference type="OrthoDB" id="9804822at2"/>
<evidence type="ECO:0000313" key="8">
    <source>
        <dbReference type="Proteomes" id="UP000254764"/>
    </source>
</evidence>
<gene>
    <name evidence="7" type="ORF">RHIZ70_2016</name>
</gene>
<accession>A0A376AEW9</accession>
<feature type="transmembrane region" description="Helical" evidence="6">
    <location>
        <begin position="6"/>
        <end position="27"/>
    </location>
</feature>
<keyword evidence="2" id="KW-1003">Cell membrane</keyword>
<feature type="transmembrane region" description="Helical" evidence="6">
    <location>
        <begin position="118"/>
        <end position="140"/>
    </location>
</feature>
<evidence type="ECO:0000256" key="1">
    <source>
        <dbReference type="ARBA" id="ARBA00004651"/>
    </source>
</evidence>
<evidence type="ECO:0000256" key="4">
    <source>
        <dbReference type="ARBA" id="ARBA00022989"/>
    </source>
</evidence>
<proteinExistence type="predicted"/>
<keyword evidence="5 6" id="KW-0472">Membrane</keyword>
<protein>
    <recommendedName>
        <fullName evidence="9">Lysine transporter LysE</fullName>
    </recommendedName>
</protein>
<name>A0A376AEW9_9HYPH</name>
<feature type="transmembrane region" description="Helical" evidence="6">
    <location>
        <begin position="74"/>
        <end position="91"/>
    </location>
</feature>
<dbReference type="InterPro" id="IPR001123">
    <property type="entry name" value="LeuE-type"/>
</dbReference>
<evidence type="ECO:0000256" key="5">
    <source>
        <dbReference type="ARBA" id="ARBA00023136"/>
    </source>
</evidence>
<dbReference type="AlphaFoldDB" id="A0A376AEW9"/>
<feature type="transmembrane region" description="Helical" evidence="6">
    <location>
        <begin position="39"/>
        <end position="62"/>
    </location>
</feature>
<dbReference type="Proteomes" id="UP000254764">
    <property type="component" value="Unassembled WGS sequence"/>
</dbReference>
<evidence type="ECO:0000313" key="7">
    <source>
        <dbReference type="EMBL" id="SSC66308.1"/>
    </source>
</evidence>
<evidence type="ECO:0000256" key="6">
    <source>
        <dbReference type="SAM" id="Phobius"/>
    </source>
</evidence>
<feature type="transmembrane region" description="Helical" evidence="6">
    <location>
        <begin position="152"/>
        <end position="175"/>
    </location>
</feature>
<dbReference type="GO" id="GO:0015171">
    <property type="term" value="F:amino acid transmembrane transporter activity"/>
    <property type="evidence" value="ECO:0007669"/>
    <property type="project" value="TreeGrafter"/>
</dbReference>
<dbReference type="Pfam" id="PF01810">
    <property type="entry name" value="LysE"/>
    <property type="match status" value="1"/>
</dbReference>
<dbReference type="RefSeq" id="WP_115669113.1">
    <property type="nucleotide sequence ID" value="NZ_UEYP01000002.1"/>
</dbReference>
<dbReference type="PANTHER" id="PTHR30086:SF20">
    <property type="entry name" value="ARGININE EXPORTER PROTEIN ARGO-RELATED"/>
    <property type="match status" value="1"/>
</dbReference>
<organism evidence="7 8">
    <name type="scientific">Ciceribacter selenitireducens ATCC BAA-1503</name>
    <dbReference type="NCBI Taxonomy" id="1336235"/>
    <lineage>
        <taxon>Bacteria</taxon>
        <taxon>Pseudomonadati</taxon>
        <taxon>Pseudomonadota</taxon>
        <taxon>Alphaproteobacteria</taxon>
        <taxon>Hyphomicrobiales</taxon>
        <taxon>Rhizobiaceae</taxon>
        <taxon>Ciceribacter</taxon>
    </lineage>
</organism>
<keyword evidence="8" id="KW-1185">Reference proteome</keyword>
<reference evidence="8" key="1">
    <citation type="submission" date="2018-07" db="EMBL/GenBank/DDBJ databases">
        <authorList>
            <person name="Peiro R."/>
            <person name="Begona"/>
            <person name="Cbmso G."/>
            <person name="Lopez M."/>
            <person name="Gonzalez S."/>
        </authorList>
    </citation>
    <scope>NUCLEOTIDE SEQUENCE [LARGE SCALE GENOMIC DNA]</scope>
</reference>
<keyword evidence="3 6" id="KW-0812">Transmembrane</keyword>
<keyword evidence="4 6" id="KW-1133">Transmembrane helix</keyword>
<dbReference type="EMBL" id="UEYP01000002">
    <property type="protein sequence ID" value="SSC66308.1"/>
    <property type="molecule type" value="Genomic_DNA"/>
</dbReference>
<sequence>MSLETWLAFAAVSAAFLASPNRVTFAVMSQARARGPRSILATLPALAVAVLFVSSLTLLALAGLLNTVPEILDPVRWLGPGFLLLVLIRLWRPHHGRATLADNDNLPEKKPLRIMRHAFVVVALDRWNYVFAAVLLTQFLRSGTSLPQEAAMLVGIFLALALVTWIAEALGAQAIHRHMRRRIPRRVTSRRHDPVLIASASVTAGYRKLAA</sequence>